<dbReference type="InterPro" id="IPR036264">
    <property type="entry name" value="Bact_exopeptidase_dim_dom"/>
</dbReference>
<sequence>MTTLDLLERLIAFPTVSRDPNRALIDFIRDFLAARGIASELFLAEDGGKANLFATIGPGDIPGVMLSGHTDVVPVDGQTWSSDPFRMTVSDGRAYGRGAADMKGFIACVLSLVDRLDGARLATPIHLAFSHDEEIGCVGVRSLVEALRTRSVKPRLAIVGEPTRMRIATGHKGKIAARATCCGVEGHSALAPKAMNAIHLACDFVGAIRRRQDAIAAEGLRDEGYEVPYTTLHVGRIGGGTALNIVPNLCTVDFEIRNIAEDDAATILNRLMDDAAALAAQRRASFPQADIRIDALNAYPGLATPPDAEVVRFAKALLGESETFKVPFGTEGGLFSGELAVPTVVCGPGSMDQGHKPDEFVALSELAACDRMMDRLAAELRR</sequence>
<gene>
    <name evidence="11" type="primary">argE</name>
    <name evidence="11" type="ORF">HJG44_05130</name>
</gene>
<dbReference type="InterPro" id="IPR011650">
    <property type="entry name" value="Peptidase_M20_dimer"/>
</dbReference>
<dbReference type="GO" id="GO:0006526">
    <property type="term" value="P:L-arginine biosynthetic process"/>
    <property type="evidence" value="ECO:0007669"/>
    <property type="project" value="UniProtKB-KW"/>
</dbReference>
<dbReference type="AlphaFoldDB" id="A0A849I359"/>
<dbReference type="GO" id="GO:0008777">
    <property type="term" value="F:acetylornithine deacetylase activity"/>
    <property type="evidence" value="ECO:0007669"/>
    <property type="project" value="UniProtKB-EC"/>
</dbReference>
<dbReference type="Pfam" id="PF07687">
    <property type="entry name" value="M20_dimer"/>
    <property type="match status" value="1"/>
</dbReference>
<protein>
    <submittedName>
        <fullName evidence="11">Acetylornithine deacetylase</fullName>
        <ecNumber evidence="11">3.5.1.16</ecNumber>
    </submittedName>
</protein>
<keyword evidence="6" id="KW-0479">Metal-binding</keyword>
<evidence type="ECO:0000313" key="11">
    <source>
        <dbReference type="EMBL" id="NNM71781.1"/>
    </source>
</evidence>
<evidence type="ECO:0000256" key="7">
    <source>
        <dbReference type="ARBA" id="ARBA00022801"/>
    </source>
</evidence>
<evidence type="ECO:0000256" key="8">
    <source>
        <dbReference type="ARBA" id="ARBA00022833"/>
    </source>
</evidence>
<dbReference type="NCBIfam" id="TIGR01892">
    <property type="entry name" value="AcOrn-deacetyl"/>
    <property type="match status" value="1"/>
</dbReference>
<evidence type="ECO:0000256" key="6">
    <source>
        <dbReference type="ARBA" id="ARBA00022723"/>
    </source>
</evidence>
<dbReference type="RefSeq" id="WP_171217202.1">
    <property type="nucleotide sequence ID" value="NZ_JABEPP010000001.1"/>
</dbReference>
<proteinExistence type="inferred from homology"/>
<dbReference type="Gene3D" id="3.30.70.360">
    <property type="match status" value="1"/>
</dbReference>
<dbReference type="SUPFAM" id="SSF53187">
    <property type="entry name" value="Zn-dependent exopeptidases"/>
    <property type="match status" value="1"/>
</dbReference>
<dbReference type="Proteomes" id="UP000564885">
    <property type="component" value="Unassembled WGS sequence"/>
</dbReference>
<dbReference type="InterPro" id="IPR002933">
    <property type="entry name" value="Peptidase_M20"/>
</dbReference>
<comment type="caution">
    <text evidence="11">The sequence shown here is derived from an EMBL/GenBank/DDBJ whole genome shotgun (WGS) entry which is preliminary data.</text>
</comment>
<evidence type="ECO:0000313" key="12">
    <source>
        <dbReference type="Proteomes" id="UP000564885"/>
    </source>
</evidence>
<dbReference type="PROSITE" id="PS00759">
    <property type="entry name" value="ARGE_DAPE_CPG2_2"/>
    <property type="match status" value="1"/>
</dbReference>
<dbReference type="EC" id="3.5.1.16" evidence="11"/>
<evidence type="ECO:0000256" key="4">
    <source>
        <dbReference type="ARBA" id="ARBA00022571"/>
    </source>
</evidence>
<evidence type="ECO:0000259" key="10">
    <source>
        <dbReference type="Pfam" id="PF07687"/>
    </source>
</evidence>
<dbReference type="InterPro" id="IPR050072">
    <property type="entry name" value="Peptidase_M20A"/>
</dbReference>
<feature type="domain" description="Peptidase M20 dimerisation" evidence="10">
    <location>
        <begin position="169"/>
        <end position="280"/>
    </location>
</feature>
<dbReference type="CDD" id="cd03894">
    <property type="entry name" value="M20_ArgE"/>
    <property type="match status" value="1"/>
</dbReference>
<keyword evidence="4" id="KW-0055">Arginine biosynthesis</keyword>
<evidence type="ECO:0000256" key="5">
    <source>
        <dbReference type="ARBA" id="ARBA00022605"/>
    </source>
</evidence>
<name>A0A849I359_9HYPH</name>
<reference evidence="11 12" key="1">
    <citation type="submission" date="2020-04" db="EMBL/GenBank/DDBJ databases">
        <title>Enterovirga sp. isolate from soil.</title>
        <authorList>
            <person name="Chea S."/>
            <person name="Kim D.-U."/>
        </authorList>
    </citation>
    <scope>NUCLEOTIDE SEQUENCE [LARGE SCALE GENOMIC DNA]</scope>
    <source>
        <strain evidence="11 12">DB1703</strain>
    </source>
</reference>
<dbReference type="Pfam" id="PF01546">
    <property type="entry name" value="Peptidase_M20"/>
    <property type="match status" value="1"/>
</dbReference>
<keyword evidence="8" id="KW-0862">Zinc</keyword>
<keyword evidence="7 11" id="KW-0378">Hydrolase</keyword>
<dbReference type="Gene3D" id="3.40.630.10">
    <property type="entry name" value="Zn peptidases"/>
    <property type="match status" value="1"/>
</dbReference>
<evidence type="ECO:0000256" key="1">
    <source>
        <dbReference type="ARBA" id="ARBA00001947"/>
    </source>
</evidence>
<keyword evidence="12" id="KW-1185">Reference proteome</keyword>
<dbReference type="PANTHER" id="PTHR43808:SF31">
    <property type="entry name" value="N-ACETYL-L-CITRULLINE DEACETYLASE"/>
    <property type="match status" value="1"/>
</dbReference>
<dbReference type="InterPro" id="IPR001261">
    <property type="entry name" value="ArgE/DapE_CS"/>
</dbReference>
<comment type="similarity">
    <text evidence="2">Belongs to the peptidase M20A family. ArgE subfamily.</text>
</comment>
<dbReference type="NCBIfam" id="NF005710">
    <property type="entry name" value="PRK07522.1"/>
    <property type="match status" value="1"/>
</dbReference>
<dbReference type="PROSITE" id="PS00758">
    <property type="entry name" value="ARGE_DAPE_CPG2_1"/>
    <property type="match status" value="1"/>
</dbReference>
<keyword evidence="9" id="KW-0170">Cobalt</keyword>
<accession>A0A849I359</accession>
<comment type="cofactor">
    <cofactor evidence="1">
        <name>Zn(2+)</name>
        <dbReference type="ChEBI" id="CHEBI:29105"/>
    </cofactor>
</comment>
<evidence type="ECO:0000256" key="9">
    <source>
        <dbReference type="ARBA" id="ARBA00023285"/>
    </source>
</evidence>
<dbReference type="GO" id="GO:0046872">
    <property type="term" value="F:metal ion binding"/>
    <property type="evidence" value="ECO:0007669"/>
    <property type="project" value="UniProtKB-KW"/>
</dbReference>
<keyword evidence="3" id="KW-0963">Cytoplasm</keyword>
<dbReference type="SUPFAM" id="SSF55031">
    <property type="entry name" value="Bacterial exopeptidase dimerisation domain"/>
    <property type="match status" value="1"/>
</dbReference>
<evidence type="ECO:0000256" key="3">
    <source>
        <dbReference type="ARBA" id="ARBA00022490"/>
    </source>
</evidence>
<keyword evidence="5" id="KW-0028">Amino-acid biosynthesis</keyword>
<evidence type="ECO:0000256" key="2">
    <source>
        <dbReference type="ARBA" id="ARBA00005691"/>
    </source>
</evidence>
<organism evidence="11 12">
    <name type="scientific">Enterovirga aerilata</name>
    <dbReference type="NCBI Taxonomy" id="2730920"/>
    <lineage>
        <taxon>Bacteria</taxon>
        <taxon>Pseudomonadati</taxon>
        <taxon>Pseudomonadota</taxon>
        <taxon>Alphaproteobacteria</taxon>
        <taxon>Hyphomicrobiales</taxon>
        <taxon>Methylobacteriaceae</taxon>
        <taxon>Enterovirga</taxon>
    </lineage>
</organism>
<dbReference type="PANTHER" id="PTHR43808">
    <property type="entry name" value="ACETYLORNITHINE DEACETYLASE"/>
    <property type="match status" value="1"/>
</dbReference>
<dbReference type="InterPro" id="IPR010169">
    <property type="entry name" value="AcOrn-deacetyl"/>
</dbReference>
<dbReference type="EMBL" id="JABEPP010000001">
    <property type="protein sequence ID" value="NNM71781.1"/>
    <property type="molecule type" value="Genomic_DNA"/>
</dbReference>